<organism evidence="1 2">
    <name type="scientific">Portunus trituberculatus</name>
    <name type="common">Swimming crab</name>
    <name type="synonym">Neptunus trituberculatus</name>
    <dbReference type="NCBI Taxonomy" id="210409"/>
    <lineage>
        <taxon>Eukaryota</taxon>
        <taxon>Metazoa</taxon>
        <taxon>Ecdysozoa</taxon>
        <taxon>Arthropoda</taxon>
        <taxon>Crustacea</taxon>
        <taxon>Multicrustacea</taxon>
        <taxon>Malacostraca</taxon>
        <taxon>Eumalacostraca</taxon>
        <taxon>Eucarida</taxon>
        <taxon>Decapoda</taxon>
        <taxon>Pleocyemata</taxon>
        <taxon>Brachyura</taxon>
        <taxon>Eubrachyura</taxon>
        <taxon>Portunoidea</taxon>
        <taxon>Portunidae</taxon>
        <taxon>Portuninae</taxon>
        <taxon>Portunus</taxon>
    </lineage>
</organism>
<dbReference type="EMBL" id="VSRR010012536">
    <property type="protein sequence ID" value="MPC54670.1"/>
    <property type="molecule type" value="Genomic_DNA"/>
</dbReference>
<dbReference type="Proteomes" id="UP000324222">
    <property type="component" value="Unassembled WGS sequence"/>
</dbReference>
<sequence>MGPLLVWKTSGCTSTPSVATYFFSNSPVRWRFTKVVLPVPPSPTRTSLKVGISCSAAMVLWGAEGLSALIRLAKHRFSYPSGVQGMDFRMWSGRRHCPSQDSDRRQQLMAVSLSAQRPPPYPSRRTKWWGYCAHYALTLGTCASFPWPSSPAGLRHCSSLATWQAAGLLAPSVP</sequence>
<comment type="caution">
    <text evidence="1">The sequence shown here is derived from an EMBL/GenBank/DDBJ whole genome shotgun (WGS) entry which is preliminary data.</text>
</comment>
<protein>
    <submittedName>
        <fullName evidence="1">Uncharacterized protein</fullName>
    </submittedName>
</protein>
<gene>
    <name evidence="1" type="ORF">E2C01_048594</name>
</gene>
<name>A0A5B7G3I3_PORTR</name>
<evidence type="ECO:0000313" key="1">
    <source>
        <dbReference type="EMBL" id="MPC54670.1"/>
    </source>
</evidence>
<keyword evidence="2" id="KW-1185">Reference proteome</keyword>
<proteinExistence type="predicted"/>
<dbReference type="AlphaFoldDB" id="A0A5B7G3I3"/>
<accession>A0A5B7G3I3</accession>
<evidence type="ECO:0000313" key="2">
    <source>
        <dbReference type="Proteomes" id="UP000324222"/>
    </source>
</evidence>
<reference evidence="1 2" key="1">
    <citation type="submission" date="2019-05" db="EMBL/GenBank/DDBJ databases">
        <title>Another draft genome of Portunus trituberculatus and its Hox gene families provides insights of decapod evolution.</title>
        <authorList>
            <person name="Jeong J.-H."/>
            <person name="Song I."/>
            <person name="Kim S."/>
            <person name="Choi T."/>
            <person name="Kim D."/>
            <person name="Ryu S."/>
            <person name="Kim W."/>
        </authorList>
    </citation>
    <scope>NUCLEOTIDE SEQUENCE [LARGE SCALE GENOMIC DNA]</scope>
    <source>
        <tissue evidence="1">Muscle</tissue>
    </source>
</reference>